<dbReference type="Gene3D" id="3.40.1360.10">
    <property type="match status" value="1"/>
</dbReference>
<protein>
    <submittedName>
        <fullName evidence="5">Toprim domain-containing protein</fullName>
    </submittedName>
</protein>
<evidence type="ECO:0000256" key="3">
    <source>
        <dbReference type="ARBA" id="ARBA00022833"/>
    </source>
</evidence>
<dbReference type="CDD" id="cd01029">
    <property type="entry name" value="TOPRIM_primases"/>
    <property type="match status" value="1"/>
</dbReference>
<gene>
    <name evidence="5" type="ORF">L0M14_30340</name>
</gene>
<keyword evidence="3" id="KW-0862">Zinc</keyword>
<keyword evidence="2" id="KW-0863">Zinc-finger</keyword>
<dbReference type="InterPro" id="IPR002694">
    <property type="entry name" value="Znf_CHC2"/>
</dbReference>
<dbReference type="Pfam" id="PF13155">
    <property type="entry name" value="Toprim_2"/>
    <property type="match status" value="1"/>
</dbReference>
<dbReference type="SUPFAM" id="SSF56731">
    <property type="entry name" value="DNA primase core"/>
    <property type="match status" value="1"/>
</dbReference>
<dbReference type="Pfam" id="PF01807">
    <property type="entry name" value="Zn_ribbon_DnaG"/>
    <property type="match status" value="1"/>
</dbReference>
<evidence type="ECO:0000259" key="4">
    <source>
        <dbReference type="Pfam" id="PF01807"/>
    </source>
</evidence>
<keyword evidence="6" id="KW-1185">Reference proteome</keyword>
<feature type="domain" description="Zinc finger CHC2-type" evidence="4">
    <location>
        <begin position="19"/>
        <end position="86"/>
    </location>
</feature>
<dbReference type="InterPro" id="IPR036977">
    <property type="entry name" value="DNA_primase_Znf_CHC2"/>
</dbReference>
<evidence type="ECO:0000313" key="5">
    <source>
        <dbReference type="EMBL" id="UJF36590.1"/>
    </source>
</evidence>
<dbReference type="Gene3D" id="3.90.580.10">
    <property type="entry name" value="Zinc finger, CHC2-type domain"/>
    <property type="match status" value="1"/>
</dbReference>
<dbReference type="PANTHER" id="PTHR30313">
    <property type="entry name" value="DNA PRIMASE"/>
    <property type="match status" value="1"/>
</dbReference>
<organism evidence="5 6">
    <name type="scientific">Paenibacillus hexagrammi</name>
    <dbReference type="NCBI Taxonomy" id="2908839"/>
    <lineage>
        <taxon>Bacteria</taxon>
        <taxon>Bacillati</taxon>
        <taxon>Bacillota</taxon>
        <taxon>Bacilli</taxon>
        <taxon>Bacillales</taxon>
        <taxon>Paenibacillaceae</taxon>
        <taxon>Paenibacillus</taxon>
    </lineage>
</organism>
<keyword evidence="1" id="KW-0479">Metal-binding</keyword>
<dbReference type="InterPro" id="IPR034154">
    <property type="entry name" value="TOPRIM_DnaG/twinkle"/>
</dbReference>
<dbReference type="SUPFAM" id="SSF57783">
    <property type="entry name" value="Zinc beta-ribbon"/>
    <property type="match status" value="1"/>
</dbReference>
<sequence>MELNINITKYLESRLPGHFHEDGRGWLIGHCLWHNDGKRPNLGVFEETGHYRCLSCGARGDLIRLAQKVDGFATYEESEDWLNDTYGTGSDSREAIAFEFPIDEGPKESDWTPPTEDVFELYRFRHPYMQDQRGISEAIQAQFEVGYDPGSRSITFPWRDRIGKLITVKFRTVYDKKFWYAPRVPAGRKGTLMYGLHEVARTKSKTVWVPEAEIDALSLWQSGRPAAALGSSLMSSHQALELALSGVERVIPICDRDDAGRKANASIHKEMRKYGITVTDAIWPPDFDGKDVNELLLSGRIDELSTNELNSMFALRM</sequence>
<name>A0ABY3SSN9_9BACL</name>
<dbReference type="PANTHER" id="PTHR30313:SF2">
    <property type="entry name" value="DNA PRIMASE"/>
    <property type="match status" value="1"/>
</dbReference>
<proteinExistence type="predicted"/>
<dbReference type="Proteomes" id="UP001649230">
    <property type="component" value="Plasmid pYPD9-1"/>
</dbReference>
<geneLocation type="plasmid" evidence="5 6">
    <name>pYPD9-1</name>
</geneLocation>
<evidence type="ECO:0000256" key="1">
    <source>
        <dbReference type="ARBA" id="ARBA00022723"/>
    </source>
</evidence>
<evidence type="ECO:0000313" key="6">
    <source>
        <dbReference type="Proteomes" id="UP001649230"/>
    </source>
</evidence>
<accession>A0ABY3SSN9</accession>
<evidence type="ECO:0000256" key="2">
    <source>
        <dbReference type="ARBA" id="ARBA00022771"/>
    </source>
</evidence>
<dbReference type="RefSeq" id="WP_235123140.1">
    <property type="nucleotide sequence ID" value="NZ_CP090979.1"/>
</dbReference>
<reference evidence="5 6" key="1">
    <citation type="journal article" date="2024" name="Int. J. Syst. Evol. Microbiol.">
        <title>Paenibacillus hexagrammi sp. nov., a novel bacterium isolated from the gut content of Hexagrammos agrammus.</title>
        <authorList>
            <person name="Jung H.K."/>
            <person name="Kim D.G."/>
            <person name="Zin H."/>
            <person name="Park J."/>
            <person name="Jung H."/>
            <person name="Kim Y.O."/>
            <person name="Kong H.J."/>
            <person name="Kim J.W."/>
            <person name="Kim Y.S."/>
        </authorList>
    </citation>
    <scope>NUCLEOTIDE SEQUENCE [LARGE SCALE GENOMIC DNA]</scope>
    <source>
        <strain evidence="5 6">YPD9-1</strain>
    </source>
</reference>
<dbReference type="InterPro" id="IPR050219">
    <property type="entry name" value="DnaG_primase"/>
</dbReference>
<dbReference type="EMBL" id="CP090979">
    <property type="protein sequence ID" value="UJF36590.1"/>
    <property type="molecule type" value="Genomic_DNA"/>
</dbReference>
<keyword evidence="5" id="KW-0614">Plasmid</keyword>